<feature type="region of interest" description="Disordered" evidence="1">
    <location>
        <begin position="135"/>
        <end position="222"/>
    </location>
</feature>
<evidence type="ECO:0000313" key="4">
    <source>
        <dbReference type="Proteomes" id="UP000054383"/>
    </source>
</evidence>
<name>A0A0U1M152_TALIS</name>
<keyword evidence="4" id="KW-1185">Reference proteome</keyword>
<dbReference type="Proteomes" id="UP000054383">
    <property type="component" value="Unassembled WGS sequence"/>
</dbReference>
<organism evidence="3 4">
    <name type="scientific">Talaromyces islandicus</name>
    <name type="common">Penicillium islandicum</name>
    <dbReference type="NCBI Taxonomy" id="28573"/>
    <lineage>
        <taxon>Eukaryota</taxon>
        <taxon>Fungi</taxon>
        <taxon>Dikarya</taxon>
        <taxon>Ascomycota</taxon>
        <taxon>Pezizomycotina</taxon>
        <taxon>Eurotiomycetes</taxon>
        <taxon>Eurotiomycetidae</taxon>
        <taxon>Eurotiales</taxon>
        <taxon>Trichocomaceae</taxon>
        <taxon>Talaromyces</taxon>
        <taxon>Talaromyces sect. Islandici</taxon>
    </lineage>
</organism>
<dbReference type="OrthoDB" id="5596422at2759"/>
<dbReference type="Pfam" id="PF00179">
    <property type="entry name" value="UQ_con"/>
    <property type="match status" value="1"/>
</dbReference>
<feature type="domain" description="UBC core" evidence="2">
    <location>
        <begin position="12"/>
        <end position="173"/>
    </location>
</feature>
<protein>
    <recommendedName>
        <fullName evidence="2">UBC core domain-containing protein</fullName>
    </recommendedName>
</protein>
<dbReference type="InterPro" id="IPR000608">
    <property type="entry name" value="UBC"/>
</dbReference>
<proteinExistence type="predicted"/>
<feature type="compositionally biased region" description="Basic and acidic residues" evidence="1">
    <location>
        <begin position="481"/>
        <end position="492"/>
    </location>
</feature>
<feature type="compositionally biased region" description="Polar residues" evidence="1">
    <location>
        <begin position="161"/>
        <end position="178"/>
    </location>
</feature>
<dbReference type="SUPFAM" id="SSF54495">
    <property type="entry name" value="UBC-like"/>
    <property type="match status" value="1"/>
</dbReference>
<feature type="region of interest" description="Disordered" evidence="1">
    <location>
        <begin position="481"/>
        <end position="512"/>
    </location>
</feature>
<feature type="region of interest" description="Disordered" evidence="1">
    <location>
        <begin position="276"/>
        <end position="299"/>
    </location>
</feature>
<dbReference type="EMBL" id="CVMT01000006">
    <property type="protein sequence ID" value="CRG89273.1"/>
    <property type="molecule type" value="Genomic_DNA"/>
</dbReference>
<dbReference type="AlphaFoldDB" id="A0A0U1M152"/>
<sequence length="921" mass="101166">MSSHSLPNIPSLRKHQLLLEFASLKHAAPPGVYVSINNPTDPTLWSGVFFIRSGPYASAILRFAIRFPASYPELPPLVTFNTDIFHPLVVPLTTYTFTTGSSNEAPVSATDEERLSPGAFSLRHGFPHWFGRAQRTANNSATPSRNISGSKIENEGLSSKAAENNTTAEDGGSSSNVANDPIAPVTPKKQTARETPVTSPSPGGATVKEAASPASPAQVSGPYLDKQRTVPVVALLDYIRSTFDDETVLDSLPLDAAGNPGAWHAWKAYRRNAKGFQRQSNGSGVATPDKRGTPQARLPGEWNWEGVWAKRVQSGVEASQSHAVLFGNAPRGGDDLIRFLNIDEATLESVKEKILPAPEETKAVDLYQSDYQHRDRYRIPNTGPGPRARLTCAVRPVKAVIPVNMDCYVAPLRIIKRTKPSSDGLQEPNAEEFDPVLIPKRSSSITSDTWFIPTSTSTLTEPSIDIPSTPPLDSRRIFLDVPKMRRDTDKSRSWSRKKNRQPDQSAPGSIEEGTYLTDACLETKPHDDDKVINNTPVQRTPNKLFHFLHTFDKRFSSLPSHGLSKRILNLSQPVDPVDRNDQFLGSGFTMQNCPAPVTILKMDLQPERTVRNPKDTELYLRITISADVDFEDEPSTQFNNYIDCVVLLNIMSKIETEKVVGMAQVVIDTLKPSDSLLIACVNSERNGRVDVLMPLCQGPNVDLKRLASGHSSLGKPLWKGAYDGDIIGDAIYNVSEMLTCITRVRHVFLVSNDCGAVNITGHPTVGLSTVTTSDRHDVGFSARHGWHIRCEMTTNNTVDTSTFRPRVDKSIQLIRSGLSPGSLSNLQLKLLPGIGCTIQSHGKTTMDSLRPGESCYLFTRVKASKASRIDRLEEGIKSLLHCSDVDEDQDGAVLVAKLGFKHSLLPFCSSILRKSYHISEK</sequence>
<dbReference type="PROSITE" id="PS50127">
    <property type="entry name" value="UBC_2"/>
    <property type="match status" value="1"/>
</dbReference>
<evidence type="ECO:0000259" key="2">
    <source>
        <dbReference type="PROSITE" id="PS50127"/>
    </source>
</evidence>
<dbReference type="Gene3D" id="3.10.110.10">
    <property type="entry name" value="Ubiquitin Conjugating Enzyme"/>
    <property type="match status" value="1"/>
</dbReference>
<dbReference type="CDD" id="cd23814">
    <property type="entry name" value="UEV_AKTIP"/>
    <property type="match status" value="1"/>
</dbReference>
<reference evidence="3 4" key="1">
    <citation type="submission" date="2015-04" db="EMBL/GenBank/DDBJ databases">
        <authorList>
            <person name="Syromyatnikov M.Y."/>
            <person name="Popov V.N."/>
        </authorList>
    </citation>
    <scope>NUCLEOTIDE SEQUENCE [LARGE SCALE GENOMIC DNA]</scope>
    <source>
        <strain evidence="3">WF-38-12</strain>
    </source>
</reference>
<accession>A0A0U1M152</accession>
<evidence type="ECO:0000313" key="3">
    <source>
        <dbReference type="EMBL" id="CRG89273.1"/>
    </source>
</evidence>
<gene>
    <name evidence="3" type="ORF">PISL3812_06309</name>
</gene>
<evidence type="ECO:0000256" key="1">
    <source>
        <dbReference type="SAM" id="MobiDB-lite"/>
    </source>
</evidence>
<feature type="compositionally biased region" description="Polar residues" evidence="1">
    <location>
        <begin position="135"/>
        <end position="151"/>
    </location>
</feature>
<dbReference type="STRING" id="28573.A0A0U1M152"/>
<dbReference type="InterPro" id="IPR016135">
    <property type="entry name" value="UBQ-conjugating_enzyme/RWD"/>
</dbReference>